<feature type="compositionally biased region" description="Basic and acidic residues" evidence="1">
    <location>
        <begin position="8"/>
        <end position="37"/>
    </location>
</feature>
<reference evidence="2 3" key="1">
    <citation type="journal article" date="2024" name="G3 (Bethesda)">
        <title>Genome assembly of Hibiscus sabdariffa L. provides insights into metabolisms of medicinal natural products.</title>
        <authorList>
            <person name="Kim T."/>
        </authorList>
    </citation>
    <scope>NUCLEOTIDE SEQUENCE [LARGE SCALE GENOMIC DNA]</scope>
    <source>
        <strain evidence="2">TK-2024</strain>
        <tissue evidence="2">Old leaves</tissue>
    </source>
</reference>
<proteinExistence type="predicted"/>
<dbReference type="Proteomes" id="UP001396334">
    <property type="component" value="Unassembled WGS sequence"/>
</dbReference>
<evidence type="ECO:0000313" key="3">
    <source>
        <dbReference type="Proteomes" id="UP001396334"/>
    </source>
</evidence>
<feature type="region of interest" description="Disordered" evidence="1">
    <location>
        <begin position="1"/>
        <end position="40"/>
    </location>
</feature>
<evidence type="ECO:0000256" key="1">
    <source>
        <dbReference type="SAM" id="MobiDB-lite"/>
    </source>
</evidence>
<protein>
    <submittedName>
        <fullName evidence="2">Uncharacterized protein</fullName>
    </submittedName>
</protein>
<accession>A0ABR2RGU5</accession>
<name>A0ABR2RGU5_9ROSI</name>
<evidence type="ECO:0000313" key="2">
    <source>
        <dbReference type="EMBL" id="KAK9012148.1"/>
    </source>
</evidence>
<sequence>MFKSWKKQPHEWKVSVKQQKEEASERKGEKFSTRSQHDPCSIHLEKRAKDNDESDQNCVHCRLQVKILNCDVIVPKLPESLSSTGDR</sequence>
<keyword evidence="3" id="KW-1185">Reference proteome</keyword>
<comment type="caution">
    <text evidence="2">The sequence shown here is derived from an EMBL/GenBank/DDBJ whole genome shotgun (WGS) entry which is preliminary data.</text>
</comment>
<gene>
    <name evidence="2" type="ORF">V6N11_040217</name>
</gene>
<dbReference type="EMBL" id="JBBPBN010000022">
    <property type="protein sequence ID" value="KAK9012148.1"/>
    <property type="molecule type" value="Genomic_DNA"/>
</dbReference>
<organism evidence="2 3">
    <name type="scientific">Hibiscus sabdariffa</name>
    <name type="common">roselle</name>
    <dbReference type="NCBI Taxonomy" id="183260"/>
    <lineage>
        <taxon>Eukaryota</taxon>
        <taxon>Viridiplantae</taxon>
        <taxon>Streptophyta</taxon>
        <taxon>Embryophyta</taxon>
        <taxon>Tracheophyta</taxon>
        <taxon>Spermatophyta</taxon>
        <taxon>Magnoliopsida</taxon>
        <taxon>eudicotyledons</taxon>
        <taxon>Gunneridae</taxon>
        <taxon>Pentapetalae</taxon>
        <taxon>rosids</taxon>
        <taxon>malvids</taxon>
        <taxon>Malvales</taxon>
        <taxon>Malvaceae</taxon>
        <taxon>Malvoideae</taxon>
        <taxon>Hibiscus</taxon>
    </lineage>
</organism>